<protein>
    <recommendedName>
        <fullName evidence="3">Lipoprotein</fullName>
    </recommendedName>
</protein>
<organism evidence="1 2">
    <name type="scientific">Vibrio cholerae</name>
    <dbReference type="NCBI Taxonomy" id="666"/>
    <lineage>
        <taxon>Bacteria</taxon>
        <taxon>Pseudomonadati</taxon>
        <taxon>Pseudomonadota</taxon>
        <taxon>Gammaproteobacteria</taxon>
        <taxon>Vibrionales</taxon>
        <taxon>Vibrionaceae</taxon>
        <taxon>Vibrio</taxon>
    </lineage>
</organism>
<dbReference type="AlphaFoldDB" id="A0A7Z7YCM5"/>
<gene>
    <name evidence="1" type="ORF">EYB64_12060</name>
</gene>
<sequence>MFSKSWIVILSMVVLSGCMSSQEDILGEPPMTTEDVLESVLDTRNSEAKKWSENNSLPSAQGLRQYHQESNDVHWSRRVHYVPNERLVVYVYPQKDGLGTYHPGYSIEFPLYLQMHMIMPEE</sequence>
<accession>A0A7Z7YCM5</accession>
<reference evidence="1 2" key="1">
    <citation type="submission" date="2019-02" db="EMBL/GenBank/DDBJ databases">
        <title>Genomic plasticity associated with the antimicrobial resistance in Vibrio cholerae.</title>
        <authorList>
            <person name="Verma J."/>
            <person name="Bag S."/>
            <person name="Saha B."/>
            <person name="Kumar P."/>
            <person name="Ghosh T.S."/>
            <person name="Dayal M."/>
            <person name="Senapati T."/>
            <person name="Mehra S."/>
            <person name="Dey P."/>
            <person name="Desigamani A."/>
            <person name="Kumar D."/>
            <person name="Rana P."/>
            <person name="Kumar B."/>
            <person name="Maiti T.K."/>
            <person name="Sharma N.C."/>
            <person name="Bhadra R.K."/>
            <person name="Mutreja A."/>
            <person name="Nair G.B."/>
            <person name="Ramamurthy T."/>
            <person name="Das B."/>
        </authorList>
    </citation>
    <scope>NUCLEOTIDE SEQUENCE [LARGE SCALE GENOMIC DNA]</scope>
    <source>
        <strain evidence="1 2">IDH06781</strain>
    </source>
</reference>
<dbReference type="Proteomes" id="UP000294145">
    <property type="component" value="Unassembled WGS sequence"/>
</dbReference>
<dbReference type="EMBL" id="SISP01000020">
    <property type="protein sequence ID" value="TBM41301.1"/>
    <property type="molecule type" value="Genomic_DNA"/>
</dbReference>
<name>A0A7Z7YCM5_VIBCL</name>
<evidence type="ECO:0000313" key="2">
    <source>
        <dbReference type="Proteomes" id="UP000294145"/>
    </source>
</evidence>
<evidence type="ECO:0008006" key="3">
    <source>
        <dbReference type="Google" id="ProtNLM"/>
    </source>
</evidence>
<comment type="caution">
    <text evidence="1">The sequence shown here is derived from an EMBL/GenBank/DDBJ whole genome shotgun (WGS) entry which is preliminary data.</text>
</comment>
<dbReference type="RefSeq" id="WP_114709020.1">
    <property type="nucleotide sequence ID" value="NZ_JACWKW010000009.1"/>
</dbReference>
<proteinExistence type="predicted"/>
<dbReference type="PROSITE" id="PS51257">
    <property type="entry name" value="PROKAR_LIPOPROTEIN"/>
    <property type="match status" value="1"/>
</dbReference>
<evidence type="ECO:0000313" key="1">
    <source>
        <dbReference type="EMBL" id="TBM41301.1"/>
    </source>
</evidence>